<comment type="caution">
    <text evidence="1">The sequence shown here is derived from an EMBL/GenBank/DDBJ whole genome shotgun (WGS) entry which is preliminary data.</text>
</comment>
<dbReference type="PANTHER" id="PTHR47272">
    <property type="entry name" value="DDE_TNP_1_7 DOMAIN-CONTAINING PROTEIN"/>
    <property type="match status" value="1"/>
</dbReference>
<dbReference type="Proteomes" id="UP000887013">
    <property type="component" value="Unassembled WGS sequence"/>
</dbReference>
<dbReference type="EMBL" id="BMAW01049273">
    <property type="protein sequence ID" value="GFS69948.1"/>
    <property type="molecule type" value="Genomic_DNA"/>
</dbReference>
<protein>
    <submittedName>
        <fullName evidence="1">Uncharacterized protein</fullName>
    </submittedName>
</protein>
<sequence>MEREHSMEFVGNYNDVEISVTAWKDNKTVIMASTFAGEKALRKVMRYDKKIKNPVEITKASCHRRIYRTYGRSSYCKCMVKYKRVETDKKSEYKKNLMNLQKFKSEVASCLCKMGYNQKAKRGRPGNTSIKQMFQTKRWKGIAQSVPCKDIRRDGINLWPIWSEK</sequence>
<accession>A0A8X6MNS6</accession>
<dbReference type="PANTHER" id="PTHR47272:SF1">
    <property type="entry name" value="PIGGYBAC TRANSPOSABLE ELEMENT-DERIVED PROTEIN 3-LIKE"/>
    <property type="match status" value="1"/>
</dbReference>
<keyword evidence="2" id="KW-1185">Reference proteome</keyword>
<dbReference type="OrthoDB" id="6436761at2759"/>
<evidence type="ECO:0000313" key="1">
    <source>
        <dbReference type="EMBL" id="GFS69948.1"/>
    </source>
</evidence>
<organism evidence="1 2">
    <name type="scientific">Nephila pilipes</name>
    <name type="common">Giant wood spider</name>
    <name type="synonym">Nephila maculata</name>
    <dbReference type="NCBI Taxonomy" id="299642"/>
    <lineage>
        <taxon>Eukaryota</taxon>
        <taxon>Metazoa</taxon>
        <taxon>Ecdysozoa</taxon>
        <taxon>Arthropoda</taxon>
        <taxon>Chelicerata</taxon>
        <taxon>Arachnida</taxon>
        <taxon>Araneae</taxon>
        <taxon>Araneomorphae</taxon>
        <taxon>Entelegynae</taxon>
        <taxon>Araneoidea</taxon>
        <taxon>Nephilidae</taxon>
        <taxon>Nephila</taxon>
    </lineage>
</organism>
<name>A0A8X6MNS6_NEPPI</name>
<proteinExistence type="predicted"/>
<gene>
    <name evidence="1" type="ORF">NPIL_61561</name>
</gene>
<reference evidence="1" key="1">
    <citation type="submission" date="2020-08" db="EMBL/GenBank/DDBJ databases">
        <title>Multicomponent nature underlies the extraordinary mechanical properties of spider dragline silk.</title>
        <authorList>
            <person name="Kono N."/>
            <person name="Nakamura H."/>
            <person name="Mori M."/>
            <person name="Yoshida Y."/>
            <person name="Ohtoshi R."/>
            <person name="Malay A.D."/>
            <person name="Moran D.A.P."/>
            <person name="Tomita M."/>
            <person name="Numata K."/>
            <person name="Arakawa K."/>
        </authorList>
    </citation>
    <scope>NUCLEOTIDE SEQUENCE</scope>
</reference>
<dbReference type="AlphaFoldDB" id="A0A8X6MNS6"/>
<evidence type="ECO:0000313" key="2">
    <source>
        <dbReference type="Proteomes" id="UP000887013"/>
    </source>
</evidence>